<dbReference type="Pfam" id="PF20062">
    <property type="entry name" value="DUF6461"/>
    <property type="match status" value="1"/>
</dbReference>
<organism evidence="1 2">
    <name type="scientific">Streptomyces rubrolavendulae</name>
    <dbReference type="NCBI Taxonomy" id="285473"/>
    <lineage>
        <taxon>Bacteria</taxon>
        <taxon>Bacillati</taxon>
        <taxon>Actinomycetota</taxon>
        <taxon>Actinomycetes</taxon>
        <taxon>Kitasatosporales</taxon>
        <taxon>Streptomycetaceae</taxon>
        <taxon>Streptomyces</taxon>
    </lineage>
</organism>
<dbReference type="STRING" id="285473.A4G23_00832"/>
<gene>
    <name evidence="1" type="ORF">A4G23_00832</name>
</gene>
<sequence length="211" mass="22438">MSVAGATIGGMNATAADYRWLGDHCPDLVEAYCATLVHALSPEEAIGRLRARADGRVRGIGALVEAAARAWKESGGDRHFLGLCAVDGWTLMVEPNGYLGSLDEAAVPLSRGTELVAHFRNVNAVDHFSRYVDGELRLHFEPLFPHERDGADPDGAVALMREVGFDLSADSADVETTTEAAFALAERLTGVRLTAGLLDGAEFLTGSVPVF</sequence>
<dbReference type="AlphaFoldDB" id="A0A1D8FXU6"/>
<reference evidence="1 2" key="1">
    <citation type="submission" date="2016-09" db="EMBL/GenBank/DDBJ databases">
        <title>Streptomyces rubrolavendulae MJM4426 Genome sequencing and assembly.</title>
        <authorList>
            <person name="Kim J.-G."/>
        </authorList>
    </citation>
    <scope>NUCLEOTIDE SEQUENCE [LARGE SCALE GENOMIC DNA]</scope>
    <source>
        <strain evidence="1 2">MJM4426</strain>
    </source>
</reference>
<proteinExistence type="predicted"/>
<dbReference type="InterPro" id="IPR045592">
    <property type="entry name" value="DUF6461"/>
</dbReference>
<evidence type="ECO:0000313" key="1">
    <source>
        <dbReference type="EMBL" id="AOT58029.1"/>
    </source>
</evidence>
<keyword evidence="2" id="KW-1185">Reference proteome</keyword>
<evidence type="ECO:0000313" key="2">
    <source>
        <dbReference type="Proteomes" id="UP000095349"/>
    </source>
</evidence>
<accession>A0A1D8FXU6</accession>
<dbReference type="KEGG" id="srn:A4G23_00832"/>
<protein>
    <submittedName>
        <fullName evidence="1">Uncharacterized protein</fullName>
    </submittedName>
</protein>
<name>A0A1D8FXU6_9ACTN</name>
<dbReference type="PATRIC" id="fig|285473.5.peg.874"/>
<dbReference type="EMBL" id="CP017316">
    <property type="protein sequence ID" value="AOT58029.1"/>
    <property type="molecule type" value="Genomic_DNA"/>
</dbReference>
<dbReference type="Proteomes" id="UP000095349">
    <property type="component" value="Chromosome"/>
</dbReference>